<dbReference type="EMBL" id="GBXM01072520">
    <property type="protein sequence ID" value="JAH36057.1"/>
    <property type="molecule type" value="Transcribed_RNA"/>
</dbReference>
<dbReference type="AlphaFoldDB" id="A0A0E9S4B0"/>
<reference evidence="2" key="2">
    <citation type="journal article" date="2015" name="Fish Shellfish Immunol.">
        <title>Early steps in the European eel (Anguilla anguilla)-Vibrio vulnificus interaction in the gills: Role of the RtxA13 toxin.</title>
        <authorList>
            <person name="Callol A."/>
            <person name="Pajuelo D."/>
            <person name="Ebbesson L."/>
            <person name="Teles M."/>
            <person name="MacKenzie S."/>
            <person name="Amaro C."/>
        </authorList>
    </citation>
    <scope>NUCLEOTIDE SEQUENCE</scope>
</reference>
<accession>A0A0E9S4B0</accession>
<evidence type="ECO:0000256" key="1">
    <source>
        <dbReference type="SAM" id="SignalP"/>
    </source>
</evidence>
<evidence type="ECO:0000313" key="2">
    <source>
        <dbReference type="EMBL" id="JAH36057.1"/>
    </source>
</evidence>
<sequence>MRAPLWLILGACGLISSPLEQCHHVPVCGTLHVLLL</sequence>
<proteinExistence type="predicted"/>
<protein>
    <submittedName>
        <fullName evidence="2">Uncharacterized protein</fullName>
    </submittedName>
</protein>
<reference evidence="2" key="1">
    <citation type="submission" date="2014-11" db="EMBL/GenBank/DDBJ databases">
        <authorList>
            <person name="Amaro Gonzalez C."/>
        </authorList>
    </citation>
    <scope>NUCLEOTIDE SEQUENCE</scope>
</reference>
<keyword evidence="1" id="KW-0732">Signal</keyword>
<feature type="signal peptide" evidence="1">
    <location>
        <begin position="1"/>
        <end position="16"/>
    </location>
</feature>
<name>A0A0E9S4B0_ANGAN</name>
<organism evidence="2">
    <name type="scientific">Anguilla anguilla</name>
    <name type="common">European freshwater eel</name>
    <name type="synonym">Muraena anguilla</name>
    <dbReference type="NCBI Taxonomy" id="7936"/>
    <lineage>
        <taxon>Eukaryota</taxon>
        <taxon>Metazoa</taxon>
        <taxon>Chordata</taxon>
        <taxon>Craniata</taxon>
        <taxon>Vertebrata</taxon>
        <taxon>Euteleostomi</taxon>
        <taxon>Actinopterygii</taxon>
        <taxon>Neopterygii</taxon>
        <taxon>Teleostei</taxon>
        <taxon>Anguilliformes</taxon>
        <taxon>Anguillidae</taxon>
        <taxon>Anguilla</taxon>
    </lineage>
</organism>
<feature type="chain" id="PRO_5005179257" evidence="1">
    <location>
        <begin position="17"/>
        <end position="36"/>
    </location>
</feature>